<gene>
    <name evidence="3" type="ORF">IX84_10895</name>
</gene>
<dbReference type="STRING" id="1524460.IX84_10895"/>
<dbReference type="AlphaFoldDB" id="A0A098S886"/>
<evidence type="ECO:0000313" key="3">
    <source>
        <dbReference type="EMBL" id="KGE88300.1"/>
    </source>
</evidence>
<evidence type="ECO:0000259" key="2">
    <source>
        <dbReference type="Pfam" id="PF20434"/>
    </source>
</evidence>
<protein>
    <recommendedName>
        <fullName evidence="2">BD-FAE-like domain-containing protein</fullName>
    </recommendedName>
</protein>
<feature type="domain" description="BD-FAE-like" evidence="2">
    <location>
        <begin position="63"/>
        <end position="222"/>
    </location>
</feature>
<evidence type="ECO:0000313" key="4">
    <source>
        <dbReference type="Proteomes" id="UP000029736"/>
    </source>
</evidence>
<proteinExistence type="predicted"/>
<dbReference type="Gene3D" id="3.40.50.1820">
    <property type="entry name" value="alpha/beta hydrolase"/>
    <property type="match status" value="1"/>
</dbReference>
<name>A0A098S886_9BACT</name>
<sequence length="416" mass="44677">MQERLLLTWMLVLTGATLLFSQDYSSCDGERYRQDVFDGVTVTTGVQFGSNTTIGGNVQDLFMDVYEPEGDTASVRPTVVMAFGGAFVFGQREDLDGLCRSLARKGYVAATIDYRLFDAIIPVDSNQMHDVVVKAIGDMKAAIRHLREDAATSNQFRVDTNLIFAGGISAGAITAAHVAHLDETDDIPNYLQNIIANNGGIEGNSSDNYQYSSSVAGLVNYSGALKDASFIDADDPPQFSVHDEGDGIVVYGNGLVFAGPIVLVYLEGSFSMDQQAEAVGVESRLITYPGNGHVSYFGDNADQYEAEVEAATAMFLADQICGEISDAKTLEPSFSVRAFPNPLPAQQPLRLMVEGHSGPVQFRLFSISGVSVAEQVVTAGTTELIDLPALPGGIYVIELRPSDNKGAAVRQRIVIQ</sequence>
<evidence type="ECO:0000256" key="1">
    <source>
        <dbReference type="ARBA" id="ARBA00022801"/>
    </source>
</evidence>
<organism evidence="3 4">
    <name type="scientific">Phaeodactylibacter xiamenensis</name>
    <dbReference type="NCBI Taxonomy" id="1524460"/>
    <lineage>
        <taxon>Bacteria</taxon>
        <taxon>Pseudomonadati</taxon>
        <taxon>Bacteroidota</taxon>
        <taxon>Saprospiria</taxon>
        <taxon>Saprospirales</taxon>
        <taxon>Haliscomenobacteraceae</taxon>
        <taxon>Phaeodactylibacter</taxon>
    </lineage>
</organism>
<dbReference type="PANTHER" id="PTHR48081">
    <property type="entry name" value="AB HYDROLASE SUPERFAMILY PROTEIN C4A8.06C"/>
    <property type="match status" value="1"/>
</dbReference>
<dbReference type="GO" id="GO:0016787">
    <property type="term" value="F:hydrolase activity"/>
    <property type="evidence" value="ECO:0007669"/>
    <property type="project" value="UniProtKB-KW"/>
</dbReference>
<keyword evidence="4" id="KW-1185">Reference proteome</keyword>
<reference evidence="3 4" key="1">
    <citation type="journal article" date="2014" name="Int. J. Syst. Evol. Microbiol.">
        <title>Phaeodactylibacter xiamenensis gen. nov., sp. nov., a member of the family Saprospiraceae isolated from the marine alga Phaeodactylum tricornutum.</title>
        <authorList>
            <person name="Chen Z.Jr."/>
            <person name="Lei X."/>
            <person name="Lai Q."/>
            <person name="Li Y."/>
            <person name="Zhang B."/>
            <person name="Zhang J."/>
            <person name="Zhang H."/>
            <person name="Yang L."/>
            <person name="Zheng W."/>
            <person name="Tian Y."/>
            <person name="Yu Z."/>
            <person name="Xu H.Jr."/>
            <person name="Zheng T."/>
        </authorList>
    </citation>
    <scope>NUCLEOTIDE SEQUENCE [LARGE SCALE GENOMIC DNA]</scope>
    <source>
        <strain evidence="3 4">KD52</strain>
    </source>
</reference>
<dbReference type="OrthoDB" id="9777975at2"/>
<dbReference type="SUPFAM" id="SSF53474">
    <property type="entry name" value="alpha/beta-Hydrolases"/>
    <property type="match status" value="1"/>
</dbReference>
<dbReference type="EMBL" id="JPOS01000020">
    <property type="protein sequence ID" value="KGE88300.1"/>
    <property type="molecule type" value="Genomic_DNA"/>
</dbReference>
<dbReference type="InterPro" id="IPR049492">
    <property type="entry name" value="BD-FAE-like_dom"/>
</dbReference>
<comment type="caution">
    <text evidence="3">The sequence shown here is derived from an EMBL/GenBank/DDBJ whole genome shotgun (WGS) entry which is preliminary data.</text>
</comment>
<accession>A0A098S886</accession>
<dbReference type="InterPro" id="IPR029058">
    <property type="entry name" value="AB_hydrolase_fold"/>
</dbReference>
<dbReference type="Pfam" id="PF20434">
    <property type="entry name" value="BD-FAE"/>
    <property type="match status" value="1"/>
</dbReference>
<dbReference type="Proteomes" id="UP000029736">
    <property type="component" value="Unassembled WGS sequence"/>
</dbReference>
<dbReference type="RefSeq" id="WP_044219707.1">
    <property type="nucleotide sequence ID" value="NZ_CAKZLC010000121.1"/>
</dbReference>
<dbReference type="InterPro" id="IPR050300">
    <property type="entry name" value="GDXG_lipolytic_enzyme"/>
</dbReference>
<keyword evidence="1" id="KW-0378">Hydrolase</keyword>